<proteinExistence type="predicted"/>
<protein>
    <submittedName>
        <fullName evidence="4">Uncharacterized protein</fullName>
    </submittedName>
</protein>
<sequence>MWIADNPNDVYKQLRVICEKPPPKRALACQPTKKPCLFNITDDPCEYMDLADQYPDEVNSMLARVAKYKEESMEPQSKSCDVSGDPMCHDFLCVPWLDPEHRTECDYASGSVYTDEVDITNSRPPGLSSRNNANFILIYTQFLFIIFLSKLFL</sequence>
<dbReference type="SUPFAM" id="SSF53649">
    <property type="entry name" value="Alkaline phosphatase-like"/>
    <property type="match status" value="1"/>
</dbReference>
<evidence type="ECO:0000313" key="5">
    <source>
        <dbReference type="Proteomes" id="UP001054945"/>
    </source>
</evidence>
<accession>A0AAV4MR90</accession>
<evidence type="ECO:0000256" key="2">
    <source>
        <dbReference type="ARBA" id="ARBA00022837"/>
    </source>
</evidence>
<comment type="caution">
    <text evidence="4">The sequence shown here is derived from an EMBL/GenBank/DDBJ whole genome shotgun (WGS) entry which is preliminary data.</text>
</comment>
<dbReference type="GO" id="GO:0008484">
    <property type="term" value="F:sulfuric ester hydrolase activity"/>
    <property type="evidence" value="ECO:0007669"/>
    <property type="project" value="InterPro"/>
</dbReference>
<keyword evidence="2" id="KW-0106">Calcium</keyword>
<evidence type="ECO:0000256" key="3">
    <source>
        <dbReference type="ARBA" id="ARBA00023180"/>
    </source>
</evidence>
<dbReference type="PANTHER" id="PTHR10342:SF273">
    <property type="entry name" value="RE14504P"/>
    <property type="match status" value="1"/>
</dbReference>
<dbReference type="Gene3D" id="3.30.1120.10">
    <property type="match status" value="1"/>
</dbReference>
<keyword evidence="1" id="KW-0479">Metal-binding</keyword>
<organism evidence="4 5">
    <name type="scientific">Caerostris extrusa</name>
    <name type="common">Bark spider</name>
    <name type="synonym">Caerostris bankana</name>
    <dbReference type="NCBI Taxonomy" id="172846"/>
    <lineage>
        <taxon>Eukaryota</taxon>
        <taxon>Metazoa</taxon>
        <taxon>Ecdysozoa</taxon>
        <taxon>Arthropoda</taxon>
        <taxon>Chelicerata</taxon>
        <taxon>Arachnida</taxon>
        <taxon>Araneae</taxon>
        <taxon>Araneomorphae</taxon>
        <taxon>Entelegynae</taxon>
        <taxon>Araneoidea</taxon>
        <taxon>Araneidae</taxon>
        <taxon>Caerostris</taxon>
    </lineage>
</organism>
<gene>
    <name evidence="4" type="primary">AVEN_58421_1</name>
    <name evidence="4" type="ORF">CEXT_409801</name>
</gene>
<dbReference type="InterPro" id="IPR047115">
    <property type="entry name" value="ARSB"/>
</dbReference>
<keyword evidence="3" id="KW-0325">Glycoprotein</keyword>
<evidence type="ECO:0000256" key="1">
    <source>
        <dbReference type="ARBA" id="ARBA00022723"/>
    </source>
</evidence>
<name>A0AAV4MR90_CAEEX</name>
<evidence type="ECO:0000313" key="4">
    <source>
        <dbReference type="EMBL" id="GIX73977.1"/>
    </source>
</evidence>
<dbReference type="InterPro" id="IPR017850">
    <property type="entry name" value="Alkaline_phosphatase_core_sf"/>
</dbReference>
<dbReference type="Proteomes" id="UP001054945">
    <property type="component" value="Unassembled WGS sequence"/>
</dbReference>
<dbReference type="AlphaFoldDB" id="A0AAV4MR90"/>
<dbReference type="EMBL" id="BPLR01020013">
    <property type="protein sequence ID" value="GIX73977.1"/>
    <property type="molecule type" value="Genomic_DNA"/>
</dbReference>
<keyword evidence="5" id="KW-1185">Reference proteome</keyword>
<dbReference type="PANTHER" id="PTHR10342">
    <property type="entry name" value="ARYLSULFATASE"/>
    <property type="match status" value="1"/>
</dbReference>
<reference evidence="4 5" key="1">
    <citation type="submission" date="2021-06" db="EMBL/GenBank/DDBJ databases">
        <title>Caerostris extrusa draft genome.</title>
        <authorList>
            <person name="Kono N."/>
            <person name="Arakawa K."/>
        </authorList>
    </citation>
    <scope>NUCLEOTIDE SEQUENCE [LARGE SCALE GENOMIC DNA]</scope>
</reference>
<dbReference type="GO" id="GO:0046872">
    <property type="term" value="F:metal ion binding"/>
    <property type="evidence" value="ECO:0007669"/>
    <property type="project" value="UniProtKB-KW"/>
</dbReference>